<evidence type="ECO:0000256" key="6">
    <source>
        <dbReference type="ARBA" id="ARBA00022741"/>
    </source>
</evidence>
<dbReference type="Pfam" id="PF00005">
    <property type="entry name" value="ABC_tran"/>
    <property type="match status" value="1"/>
</dbReference>
<feature type="domain" description="ABC transporter" evidence="11">
    <location>
        <begin position="342"/>
        <end position="574"/>
    </location>
</feature>
<dbReference type="GO" id="GO:0016887">
    <property type="term" value="F:ATP hydrolysis activity"/>
    <property type="evidence" value="ECO:0007669"/>
    <property type="project" value="InterPro"/>
</dbReference>
<evidence type="ECO:0000256" key="7">
    <source>
        <dbReference type="ARBA" id="ARBA00022840"/>
    </source>
</evidence>
<comment type="subcellular location">
    <subcellularLocation>
        <location evidence="1">Cell membrane</location>
        <topology evidence="1">Multi-pass membrane protein</topology>
    </subcellularLocation>
</comment>
<dbReference type="InterPro" id="IPR003439">
    <property type="entry name" value="ABC_transporter-like_ATP-bd"/>
</dbReference>
<keyword evidence="4" id="KW-0997">Cell inner membrane</keyword>
<evidence type="ECO:0000256" key="2">
    <source>
        <dbReference type="ARBA" id="ARBA00022448"/>
    </source>
</evidence>
<dbReference type="PROSITE" id="PS50929">
    <property type="entry name" value="ABC_TM1F"/>
    <property type="match status" value="1"/>
</dbReference>
<evidence type="ECO:0000256" key="10">
    <source>
        <dbReference type="SAM" id="Phobius"/>
    </source>
</evidence>
<reference evidence="13 14" key="1">
    <citation type="submission" date="2019-09" db="EMBL/GenBank/DDBJ databases">
        <authorList>
            <person name="Wang X."/>
        </authorList>
    </citation>
    <scope>NUCLEOTIDE SEQUENCE [LARGE SCALE GENOMIC DNA]</scope>
    <source>
        <strain evidence="13 14">CICC 11023</strain>
    </source>
</reference>
<accession>A0A5N0ENM0</accession>
<feature type="transmembrane region" description="Helical" evidence="10">
    <location>
        <begin position="69"/>
        <end position="87"/>
    </location>
</feature>
<keyword evidence="7 13" id="KW-0067">ATP-binding</keyword>
<sequence length="577" mass="60606">MTTPLPVADAAQIRRAAANEIRTDPVAFAAVLVLNTLAVAAGLASPWLLGKIVDAVGRTPTAVSTVDRLALAILACTVAQIVLTRYARYVGYRFGARAAARIRERFLGRVLALPAAVVERVSGGDLIARGTTDAPTIAAMLRTAAPDVFVAAIQGAFIIGAVLVLDPVLGVSSLSCLLVGTVVLRWYLRRSRAAYRTEAASGSQLAELIATSAAGARTIEALGLAERHSATTTSAIGTARAARLATLRLRTVLFPTLDVSYVLPLVAVLLIGGALHSRGAVSLGSIVAAALYLRQLVDPLDTVMLWVDGVQTAVASYARLEGLASAPTAKPTVSAEPADNRIHLADVRYAYDRGDVLHGVDLDIRPGERLAVVGTSGAGKSTLARLLAGVDAPRTGAVHLGGVPISELDPDRLRHHVVLVTQEKHVFNDTVRGNLLIVRPDATDTQLRAALAAVGADWAENLPNGLDTTLEGNDYHLDGAQAQQLSLARVVLADPHTVVLDEATAQLDPASARDTERALGVVLEGRTVIAIAHRLQTAHDADRVAVMDAGRIVELGTHDDLVARDGTYAALWHSWHG</sequence>
<dbReference type="AlphaFoldDB" id="A0A5N0ENM0"/>
<comment type="caution">
    <text evidence="13">The sequence shown here is derived from an EMBL/GenBank/DDBJ whole genome shotgun (WGS) entry which is preliminary data.</text>
</comment>
<proteinExistence type="predicted"/>
<keyword evidence="3" id="KW-1003">Cell membrane</keyword>
<evidence type="ECO:0000313" key="14">
    <source>
        <dbReference type="Proteomes" id="UP000323876"/>
    </source>
</evidence>
<organism evidence="13 14">
    <name type="scientific">Nocardia colli</name>
    <dbReference type="NCBI Taxonomy" id="2545717"/>
    <lineage>
        <taxon>Bacteria</taxon>
        <taxon>Bacillati</taxon>
        <taxon>Actinomycetota</taxon>
        <taxon>Actinomycetes</taxon>
        <taxon>Mycobacteriales</taxon>
        <taxon>Nocardiaceae</taxon>
        <taxon>Nocardia</taxon>
    </lineage>
</organism>
<dbReference type="PANTHER" id="PTHR43394">
    <property type="entry name" value="ATP-DEPENDENT PERMEASE MDL1, MITOCHONDRIAL"/>
    <property type="match status" value="1"/>
</dbReference>
<dbReference type="InterPro" id="IPR027417">
    <property type="entry name" value="P-loop_NTPase"/>
</dbReference>
<evidence type="ECO:0000259" key="12">
    <source>
        <dbReference type="PROSITE" id="PS50929"/>
    </source>
</evidence>
<evidence type="ECO:0000256" key="1">
    <source>
        <dbReference type="ARBA" id="ARBA00004651"/>
    </source>
</evidence>
<evidence type="ECO:0000256" key="8">
    <source>
        <dbReference type="ARBA" id="ARBA00022989"/>
    </source>
</evidence>
<dbReference type="FunFam" id="3.40.50.300:FF:001001">
    <property type="entry name" value="Multidrug ABC transporter ATP-binding protein"/>
    <property type="match status" value="1"/>
</dbReference>
<feature type="transmembrane region" description="Helical" evidence="10">
    <location>
        <begin position="171"/>
        <end position="188"/>
    </location>
</feature>
<dbReference type="SUPFAM" id="SSF52540">
    <property type="entry name" value="P-loop containing nucleoside triphosphate hydrolases"/>
    <property type="match status" value="1"/>
</dbReference>
<keyword evidence="8 10" id="KW-1133">Transmembrane helix</keyword>
<dbReference type="OrthoDB" id="9806127at2"/>
<gene>
    <name evidence="13" type="ORF">F3087_08555</name>
</gene>
<dbReference type="SUPFAM" id="SSF90123">
    <property type="entry name" value="ABC transporter transmembrane region"/>
    <property type="match status" value="1"/>
</dbReference>
<keyword evidence="9 10" id="KW-0472">Membrane</keyword>
<dbReference type="InterPro" id="IPR039421">
    <property type="entry name" value="Type_1_exporter"/>
</dbReference>
<feature type="transmembrane region" description="Helical" evidence="10">
    <location>
        <begin position="252"/>
        <end position="275"/>
    </location>
</feature>
<protein>
    <submittedName>
        <fullName evidence="13">ABC transporter ATP-binding protein</fullName>
    </submittedName>
</protein>
<dbReference type="SMART" id="SM00382">
    <property type="entry name" value="AAA"/>
    <property type="match status" value="1"/>
</dbReference>
<dbReference type="Gene3D" id="3.40.50.300">
    <property type="entry name" value="P-loop containing nucleotide triphosphate hydrolases"/>
    <property type="match status" value="1"/>
</dbReference>
<dbReference type="PANTHER" id="PTHR43394:SF1">
    <property type="entry name" value="ATP-BINDING CASSETTE SUB-FAMILY B MEMBER 10, MITOCHONDRIAL"/>
    <property type="match status" value="1"/>
</dbReference>
<dbReference type="InterPro" id="IPR036640">
    <property type="entry name" value="ABC1_TM_sf"/>
</dbReference>
<dbReference type="InterPro" id="IPR003593">
    <property type="entry name" value="AAA+_ATPase"/>
</dbReference>
<evidence type="ECO:0000256" key="4">
    <source>
        <dbReference type="ARBA" id="ARBA00022519"/>
    </source>
</evidence>
<dbReference type="InterPro" id="IPR011527">
    <property type="entry name" value="ABC1_TM_dom"/>
</dbReference>
<dbReference type="CDD" id="cd07346">
    <property type="entry name" value="ABC_6TM_exporters"/>
    <property type="match status" value="1"/>
</dbReference>
<dbReference type="GO" id="GO:0005524">
    <property type="term" value="F:ATP binding"/>
    <property type="evidence" value="ECO:0007669"/>
    <property type="project" value="UniProtKB-KW"/>
</dbReference>
<evidence type="ECO:0000259" key="11">
    <source>
        <dbReference type="PROSITE" id="PS50893"/>
    </source>
</evidence>
<evidence type="ECO:0000256" key="5">
    <source>
        <dbReference type="ARBA" id="ARBA00022692"/>
    </source>
</evidence>
<dbReference type="Proteomes" id="UP000323876">
    <property type="component" value="Unassembled WGS sequence"/>
</dbReference>
<dbReference type="GO" id="GO:0005886">
    <property type="term" value="C:plasma membrane"/>
    <property type="evidence" value="ECO:0007669"/>
    <property type="project" value="UniProtKB-SubCell"/>
</dbReference>
<dbReference type="PROSITE" id="PS50893">
    <property type="entry name" value="ABC_TRANSPORTER_2"/>
    <property type="match status" value="1"/>
</dbReference>
<keyword evidence="2" id="KW-0813">Transport</keyword>
<evidence type="ECO:0000313" key="13">
    <source>
        <dbReference type="EMBL" id="KAA8889031.1"/>
    </source>
</evidence>
<keyword evidence="5 10" id="KW-0812">Transmembrane</keyword>
<keyword evidence="14" id="KW-1185">Reference proteome</keyword>
<evidence type="ECO:0000256" key="9">
    <source>
        <dbReference type="ARBA" id="ARBA00023136"/>
    </source>
</evidence>
<dbReference type="EMBL" id="VXLC01000003">
    <property type="protein sequence ID" value="KAA8889031.1"/>
    <property type="molecule type" value="Genomic_DNA"/>
</dbReference>
<name>A0A5N0ENM0_9NOCA</name>
<dbReference type="Pfam" id="PF00664">
    <property type="entry name" value="ABC_membrane"/>
    <property type="match status" value="1"/>
</dbReference>
<dbReference type="RefSeq" id="WP_150401306.1">
    <property type="nucleotide sequence ID" value="NZ_VXLC01000003.1"/>
</dbReference>
<keyword evidence="6" id="KW-0547">Nucleotide-binding</keyword>
<evidence type="ECO:0000256" key="3">
    <source>
        <dbReference type="ARBA" id="ARBA00022475"/>
    </source>
</evidence>
<feature type="domain" description="ABC transmembrane type-1" evidence="12">
    <location>
        <begin position="29"/>
        <end position="312"/>
    </location>
</feature>
<feature type="transmembrane region" description="Helical" evidence="10">
    <location>
        <begin position="148"/>
        <end position="165"/>
    </location>
</feature>
<dbReference type="Gene3D" id="1.20.1560.10">
    <property type="entry name" value="ABC transporter type 1, transmembrane domain"/>
    <property type="match status" value="1"/>
</dbReference>
<dbReference type="GO" id="GO:0015421">
    <property type="term" value="F:ABC-type oligopeptide transporter activity"/>
    <property type="evidence" value="ECO:0007669"/>
    <property type="project" value="TreeGrafter"/>
</dbReference>
<feature type="transmembrane region" description="Helical" evidence="10">
    <location>
        <begin position="26"/>
        <end position="49"/>
    </location>
</feature>